<feature type="domain" description="Helix-turn-helix" evidence="1">
    <location>
        <begin position="42"/>
        <end position="90"/>
    </location>
</feature>
<dbReference type="RefSeq" id="WP_195495309.1">
    <property type="nucleotide sequence ID" value="NZ_CACRTX010000009.1"/>
</dbReference>
<name>A0A6N3DQC7_ENTCA</name>
<dbReference type="SUPFAM" id="SSF46955">
    <property type="entry name" value="Putative DNA-binding domain"/>
    <property type="match status" value="1"/>
</dbReference>
<dbReference type="AlphaFoldDB" id="A0A6N3DQC7"/>
<protein>
    <submittedName>
        <fullName evidence="2">Helix-turn-helix domain protein</fullName>
    </submittedName>
</protein>
<gene>
    <name evidence="2" type="ORF">ECLFYP2_02964</name>
</gene>
<dbReference type="EMBL" id="CACRTX010000009">
    <property type="protein sequence ID" value="VYU29309.1"/>
    <property type="molecule type" value="Genomic_DNA"/>
</dbReference>
<accession>A0A6N3DQC7</accession>
<organism evidence="2">
    <name type="scientific">Enterococcus casseliflavus</name>
    <name type="common">Enterococcus flavescens</name>
    <dbReference type="NCBI Taxonomy" id="37734"/>
    <lineage>
        <taxon>Bacteria</taxon>
        <taxon>Bacillati</taxon>
        <taxon>Bacillota</taxon>
        <taxon>Bacilli</taxon>
        <taxon>Lactobacillales</taxon>
        <taxon>Enterococcaceae</taxon>
        <taxon>Enterococcus</taxon>
    </lineage>
</organism>
<evidence type="ECO:0000313" key="2">
    <source>
        <dbReference type="EMBL" id="VYU29309.1"/>
    </source>
</evidence>
<sequence>MELKIESLELADPAFQPIVEKIAAAIQEANQVSIKRQELPRYMTKAQAAEYCGCSFNTFQKYVRAGLRVIQVEGVTRIDKNDVDEFLEQNKK</sequence>
<dbReference type="InterPro" id="IPR009061">
    <property type="entry name" value="DNA-bd_dom_put_sf"/>
</dbReference>
<evidence type="ECO:0000259" key="1">
    <source>
        <dbReference type="Pfam" id="PF12728"/>
    </source>
</evidence>
<proteinExistence type="predicted"/>
<reference evidence="2" key="1">
    <citation type="submission" date="2019-11" db="EMBL/GenBank/DDBJ databases">
        <authorList>
            <person name="Feng L."/>
        </authorList>
    </citation>
    <scope>NUCLEOTIDE SEQUENCE</scope>
    <source>
        <strain evidence="2">ECasseliflavusLFYP2</strain>
    </source>
</reference>
<dbReference type="InterPro" id="IPR041657">
    <property type="entry name" value="HTH_17"/>
</dbReference>
<dbReference type="Pfam" id="PF12728">
    <property type="entry name" value="HTH_17"/>
    <property type="match status" value="1"/>
</dbReference>